<dbReference type="AlphaFoldDB" id="A0A250JUU0"/>
<evidence type="ECO:0000256" key="4">
    <source>
        <dbReference type="ARBA" id="ARBA00022692"/>
    </source>
</evidence>
<evidence type="ECO:0000256" key="2">
    <source>
        <dbReference type="ARBA" id="ARBA00022448"/>
    </source>
</evidence>
<dbReference type="Pfam" id="PF00593">
    <property type="entry name" value="TonB_dep_Rec_b-barrel"/>
    <property type="match status" value="1"/>
</dbReference>
<evidence type="ECO:0000256" key="6">
    <source>
        <dbReference type="ARBA" id="ARBA00023077"/>
    </source>
</evidence>
<keyword evidence="5" id="KW-0732">Signal</keyword>
<dbReference type="PANTHER" id="PTHR30069:SF29">
    <property type="entry name" value="HEMOGLOBIN AND HEMOGLOBIN-HAPTOGLOBIN-BINDING PROTEIN 1-RELATED"/>
    <property type="match status" value="1"/>
</dbReference>
<dbReference type="InterPro" id="IPR000531">
    <property type="entry name" value="Beta-barrel_TonB"/>
</dbReference>
<dbReference type="Gene3D" id="2.60.40.1120">
    <property type="entry name" value="Carboxypeptidase-like, regulatory domain"/>
    <property type="match status" value="1"/>
</dbReference>
<keyword evidence="3 10" id="KW-1134">Transmembrane beta strand</keyword>
<dbReference type="InterPro" id="IPR036942">
    <property type="entry name" value="Beta-barrel_TonB_sf"/>
</dbReference>
<dbReference type="KEGG" id="mmas:MYMAC_002840"/>
<evidence type="ECO:0000256" key="9">
    <source>
        <dbReference type="ARBA" id="ARBA00023237"/>
    </source>
</evidence>
<dbReference type="PANTHER" id="PTHR30069">
    <property type="entry name" value="TONB-DEPENDENT OUTER MEMBRANE RECEPTOR"/>
    <property type="match status" value="1"/>
</dbReference>
<dbReference type="GO" id="GO:0009279">
    <property type="term" value="C:cell outer membrane"/>
    <property type="evidence" value="ECO:0007669"/>
    <property type="project" value="UniProtKB-SubCell"/>
</dbReference>
<organism evidence="12 13">
    <name type="scientific">Corallococcus macrosporus DSM 14697</name>
    <dbReference type="NCBI Taxonomy" id="1189310"/>
    <lineage>
        <taxon>Bacteria</taxon>
        <taxon>Pseudomonadati</taxon>
        <taxon>Myxococcota</taxon>
        <taxon>Myxococcia</taxon>
        <taxon>Myxococcales</taxon>
        <taxon>Cystobacterineae</taxon>
        <taxon>Myxococcaceae</taxon>
        <taxon>Corallococcus</taxon>
    </lineage>
</organism>
<keyword evidence="8" id="KW-0675">Receptor</keyword>
<keyword evidence="13" id="KW-1185">Reference proteome</keyword>
<dbReference type="Pfam" id="PF13620">
    <property type="entry name" value="CarboxypepD_reg"/>
    <property type="match status" value="1"/>
</dbReference>
<evidence type="ECO:0000313" key="13">
    <source>
        <dbReference type="Proteomes" id="UP000217343"/>
    </source>
</evidence>
<accession>A0A250JUU0</accession>
<dbReference type="SUPFAM" id="SSF49452">
    <property type="entry name" value="Starch-binding domain-like"/>
    <property type="match status" value="1"/>
</dbReference>
<keyword evidence="9 10" id="KW-0998">Cell outer membrane</keyword>
<evidence type="ECO:0000256" key="3">
    <source>
        <dbReference type="ARBA" id="ARBA00022452"/>
    </source>
</evidence>
<keyword evidence="7 10" id="KW-0472">Membrane</keyword>
<dbReference type="GO" id="GO:0030246">
    <property type="term" value="F:carbohydrate binding"/>
    <property type="evidence" value="ECO:0007669"/>
    <property type="project" value="InterPro"/>
</dbReference>
<evidence type="ECO:0000256" key="5">
    <source>
        <dbReference type="ARBA" id="ARBA00022729"/>
    </source>
</evidence>
<keyword evidence="6" id="KW-0798">TonB box</keyword>
<dbReference type="GO" id="GO:0015344">
    <property type="term" value="F:siderophore uptake transmembrane transporter activity"/>
    <property type="evidence" value="ECO:0007669"/>
    <property type="project" value="TreeGrafter"/>
</dbReference>
<dbReference type="Proteomes" id="UP000217343">
    <property type="component" value="Chromosome"/>
</dbReference>
<comment type="subcellular location">
    <subcellularLocation>
        <location evidence="1 10">Cell outer membrane</location>
        <topology evidence="1 10">Multi-pass membrane protein</topology>
    </subcellularLocation>
</comment>
<keyword evidence="2 10" id="KW-0813">Transport</keyword>
<dbReference type="SUPFAM" id="SSF56935">
    <property type="entry name" value="Porins"/>
    <property type="match status" value="1"/>
</dbReference>
<evidence type="ECO:0000256" key="8">
    <source>
        <dbReference type="ARBA" id="ARBA00023170"/>
    </source>
</evidence>
<proteinExistence type="inferred from homology"/>
<evidence type="ECO:0000256" key="10">
    <source>
        <dbReference type="PROSITE-ProRule" id="PRU01360"/>
    </source>
</evidence>
<evidence type="ECO:0000256" key="7">
    <source>
        <dbReference type="ARBA" id="ARBA00023136"/>
    </source>
</evidence>
<evidence type="ECO:0000259" key="11">
    <source>
        <dbReference type="Pfam" id="PF00593"/>
    </source>
</evidence>
<dbReference type="Gene3D" id="2.40.170.20">
    <property type="entry name" value="TonB-dependent receptor, beta-barrel domain"/>
    <property type="match status" value="1"/>
</dbReference>
<dbReference type="GO" id="GO:0044718">
    <property type="term" value="P:siderophore transmembrane transport"/>
    <property type="evidence" value="ECO:0007669"/>
    <property type="project" value="TreeGrafter"/>
</dbReference>
<gene>
    <name evidence="12" type="ORF">MYMAC_002840</name>
</gene>
<protein>
    <recommendedName>
        <fullName evidence="11">TonB-dependent receptor-like beta-barrel domain-containing protein</fullName>
    </recommendedName>
</protein>
<dbReference type="InterPro" id="IPR013784">
    <property type="entry name" value="Carb-bd-like_fold"/>
</dbReference>
<sequence>MASRRCHVGLLRFVGVAITALLSLGASSPSQVILEGTVREARLNSPVPGVRVTARAPTLNRGWSTVTDAVGKYRIGPVPPGTYGLLFEPKEYISHVQEQVALTEGVTFRIDALLHTTQSLAFLPCDIKTDESLHPAPLRFTPDPINGLAIRRPLRWYGGLRATERLAERAPGVLDVPYGFSIRGASTSENGFLLDGLSTRDAISGLNLLPLSIEFASLVTVQSEGAMPSHALANGGIIESRLKAGCARFYGSVFAYGAPGILAGPTGTLPESGIGYSSKDRLRHLGEFGATLGGPIVSNRLTFFTGVTPMVGRTEQNGRLVEQRGIQALGRLKYDVTPLHHVPLSVVGMPSEARVLDEPREPTSFDSDTVMAMLDYSRAFVDKHLLLTLKAGWLRHHSTHRTQTVEARREQQGFQAKAHVHYLLRAIGTHTFQAGFDTEHTANVRFLPAASRAETMVLGGFVQDRWNVRPWLTINGGFRYDRQSLQPASHVRSVFTRYQLSPRAGVVVHPIPRYGTALIAHYARYHDQVPLGLVDFAQERHVTIDPGLAPASSHEILLAGTYEFFNVGSIGLSLQLKAQYARRTAGASLASMPTLDGAGVLLGNPGAGSMAMLPRAVRKHDAVSLSMNAQYRLWQSEFHYTRARLHGTQTDPLGDESGLPRALPRLLDADRTHSIKVTSYRVFELDVPRFVRVAMSYSGASGTPQERALTSSPTWVHVLDAHLSVGHRLARHAVLSVNLDAFNLFNAQHWAPRDTRAPAEIERPSPLHPSFPRQVRLGVRYDF</sequence>
<feature type="domain" description="TonB-dependent receptor-like beta-barrel" evidence="11">
    <location>
        <begin position="425"/>
        <end position="524"/>
    </location>
</feature>
<keyword evidence="4 10" id="KW-0812">Transmembrane</keyword>
<evidence type="ECO:0000313" key="12">
    <source>
        <dbReference type="EMBL" id="ATB47232.1"/>
    </source>
</evidence>
<dbReference type="InterPro" id="IPR039426">
    <property type="entry name" value="TonB-dep_rcpt-like"/>
</dbReference>
<comment type="similarity">
    <text evidence="10">Belongs to the TonB-dependent receptor family.</text>
</comment>
<dbReference type="EMBL" id="CP022203">
    <property type="protein sequence ID" value="ATB47232.1"/>
    <property type="molecule type" value="Genomic_DNA"/>
</dbReference>
<evidence type="ECO:0000256" key="1">
    <source>
        <dbReference type="ARBA" id="ARBA00004571"/>
    </source>
</evidence>
<reference evidence="12 13" key="1">
    <citation type="submission" date="2017-06" db="EMBL/GenBank/DDBJ databases">
        <title>Sequencing and comparative analysis of myxobacterial genomes.</title>
        <authorList>
            <person name="Rupp O."/>
            <person name="Goesmann A."/>
            <person name="Sogaard-Andersen L."/>
        </authorList>
    </citation>
    <scope>NUCLEOTIDE SEQUENCE [LARGE SCALE GENOMIC DNA]</scope>
    <source>
        <strain evidence="12 13">DSM 14697</strain>
    </source>
</reference>
<name>A0A250JUU0_9BACT</name>
<dbReference type="PROSITE" id="PS52016">
    <property type="entry name" value="TONB_DEPENDENT_REC_3"/>
    <property type="match status" value="1"/>
</dbReference>